<dbReference type="EMBL" id="QGKX02001347">
    <property type="protein sequence ID" value="KAF3524489.1"/>
    <property type="molecule type" value="Genomic_DNA"/>
</dbReference>
<evidence type="ECO:0000313" key="1">
    <source>
        <dbReference type="EMBL" id="KAF3524489.1"/>
    </source>
</evidence>
<organism evidence="1 2">
    <name type="scientific">Brassica cretica</name>
    <name type="common">Mustard</name>
    <dbReference type="NCBI Taxonomy" id="69181"/>
    <lineage>
        <taxon>Eukaryota</taxon>
        <taxon>Viridiplantae</taxon>
        <taxon>Streptophyta</taxon>
        <taxon>Embryophyta</taxon>
        <taxon>Tracheophyta</taxon>
        <taxon>Spermatophyta</taxon>
        <taxon>Magnoliopsida</taxon>
        <taxon>eudicotyledons</taxon>
        <taxon>Gunneridae</taxon>
        <taxon>Pentapetalae</taxon>
        <taxon>rosids</taxon>
        <taxon>malvids</taxon>
        <taxon>Brassicales</taxon>
        <taxon>Brassicaceae</taxon>
        <taxon>Brassiceae</taxon>
        <taxon>Brassica</taxon>
    </lineage>
</organism>
<reference evidence="1" key="1">
    <citation type="submission" date="2019-12" db="EMBL/GenBank/DDBJ databases">
        <title>Genome sequencing and annotation of Brassica cretica.</title>
        <authorList>
            <person name="Studholme D.J."/>
            <person name="Sarris P."/>
        </authorList>
    </citation>
    <scope>NUCLEOTIDE SEQUENCE</scope>
    <source>
        <strain evidence="1">PFS-109/04</strain>
        <tissue evidence="1">Leaf</tissue>
    </source>
</reference>
<dbReference type="AlphaFoldDB" id="A0A8S9PUM7"/>
<name>A0A8S9PUM7_BRACR</name>
<evidence type="ECO:0000313" key="2">
    <source>
        <dbReference type="Proteomes" id="UP000712600"/>
    </source>
</evidence>
<protein>
    <submittedName>
        <fullName evidence="1">Uncharacterized protein</fullName>
    </submittedName>
</protein>
<gene>
    <name evidence="1" type="ORF">F2Q69_00049748</name>
</gene>
<dbReference type="Proteomes" id="UP000712600">
    <property type="component" value="Unassembled WGS sequence"/>
</dbReference>
<accession>A0A8S9PUM7</accession>
<proteinExistence type="predicted"/>
<sequence length="57" mass="6253">MVLAGLLKKNEQKLEVARISEKSQMMNKKINNGNGGRITVAAAANERMNGDWNSPQP</sequence>
<comment type="caution">
    <text evidence="1">The sequence shown here is derived from an EMBL/GenBank/DDBJ whole genome shotgun (WGS) entry which is preliminary data.</text>
</comment>